<dbReference type="RefSeq" id="XP_026687841.1">
    <property type="nucleotide sequence ID" value="XM_026832040.1"/>
</dbReference>
<dbReference type="InterPro" id="IPR038377">
    <property type="entry name" value="Na/Glc_symporter_sf"/>
</dbReference>
<evidence type="ECO:0000256" key="6">
    <source>
        <dbReference type="ARBA" id="ARBA00022979"/>
    </source>
</evidence>
<dbReference type="GO" id="GO:0005307">
    <property type="term" value="F:choline:sodium symporter activity"/>
    <property type="evidence" value="ECO:0007669"/>
    <property type="project" value="TreeGrafter"/>
</dbReference>
<organism evidence="15 16">
    <name type="scientific">Diaphorina citri</name>
    <name type="common">Asian citrus psyllid</name>
    <dbReference type="NCBI Taxonomy" id="121845"/>
    <lineage>
        <taxon>Eukaryota</taxon>
        <taxon>Metazoa</taxon>
        <taxon>Ecdysozoa</taxon>
        <taxon>Arthropoda</taxon>
        <taxon>Hexapoda</taxon>
        <taxon>Insecta</taxon>
        <taxon>Pterygota</taxon>
        <taxon>Neoptera</taxon>
        <taxon>Paraneoptera</taxon>
        <taxon>Hemiptera</taxon>
        <taxon>Sternorrhyncha</taxon>
        <taxon>Psylloidea</taxon>
        <taxon>Psyllidae</taxon>
        <taxon>Diaphorininae</taxon>
        <taxon>Diaphorina</taxon>
    </lineage>
</organism>
<evidence type="ECO:0000256" key="12">
    <source>
        <dbReference type="ARBA" id="ARBA00023201"/>
    </source>
</evidence>
<feature type="transmembrane region" description="Helical" evidence="14">
    <location>
        <begin position="20"/>
        <end position="40"/>
    </location>
</feature>
<keyword evidence="7 14" id="KW-1133">Transmembrane helix</keyword>
<dbReference type="STRING" id="121845.A0A3Q0JHD5"/>
<keyword evidence="15" id="KW-1185">Reference proteome</keyword>
<keyword evidence="10 14" id="KW-0472">Membrane</keyword>
<keyword evidence="8" id="KW-0915">Sodium</keyword>
<dbReference type="GO" id="GO:0008292">
    <property type="term" value="P:acetylcholine biosynthetic process"/>
    <property type="evidence" value="ECO:0007669"/>
    <property type="project" value="TreeGrafter"/>
</dbReference>
<evidence type="ECO:0000256" key="9">
    <source>
        <dbReference type="ARBA" id="ARBA00023065"/>
    </source>
</evidence>
<evidence type="ECO:0000256" key="4">
    <source>
        <dbReference type="ARBA" id="ARBA00022692"/>
    </source>
</evidence>
<keyword evidence="4 14" id="KW-0812">Transmembrane</keyword>
<dbReference type="KEGG" id="dci:113472336"/>
<evidence type="ECO:0000256" key="3">
    <source>
        <dbReference type="ARBA" id="ARBA00022448"/>
    </source>
</evidence>
<dbReference type="PANTHER" id="PTHR45897:SF4">
    <property type="entry name" value="HIGH-AFFINITY CHOLINE TRANSPORTER 1"/>
    <property type="match status" value="1"/>
</dbReference>
<dbReference type="Pfam" id="PF00474">
    <property type="entry name" value="SSF"/>
    <property type="match status" value="1"/>
</dbReference>
<reference evidence="16" key="1">
    <citation type="submission" date="2025-08" db="UniProtKB">
        <authorList>
            <consortium name="RefSeq"/>
        </authorList>
    </citation>
    <scope>IDENTIFICATION</scope>
</reference>
<keyword evidence="5" id="KW-0769">Symport</keyword>
<dbReference type="AlphaFoldDB" id="A0A3Q0JHD5"/>
<evidence type="ECO:0000313" key="16">
    <source>
        <dbReference type="RefSeq" id="XP_026687841.1"/>
    </source>
</evidence>
<dbReference type="PROSITE" id="PS50283">
    <property type="entry name" value="NA_SOLUT_SYMP_3"/>
    <property type="match status" value="1"/>
</dbReference>
<dbReference type="InterPro" id="IPR001734">
    <property type="entry name" value="Na/solute_symporter"/>
</dbReference>
<keyword evidence="11" id="KW-0325">Glycoprotein</keyword>
<keyword evidence="9" id="KW-0406">Ion transport</keyword>
<sequence>MNCDVMVLVQIMGQSASLMVILDISNTWSVTISTIFAAAYTVSGGLYSVTYTDVLQLICIVIGLVSL</sequence>
<keyword evidence="12" id="KW-0739">Sodium transport</keyword>
<comment type="subcellular location">
    <subcellularLocation>
        <location evidence="1">Membrane</location>
        <topology evidence="1">Multi-pass membrane protein</topology>
    </subcellularLocation>
</comment>
<comment type="similarity">
    <text evidence="2 13">Belongs to the sodium:solute symporter (SSF) (TC 2.A.21) family.</text>
</comment>
<evidence type="ECO:0000256" key="13">
    <source>
        <dbReference type="RuleBase" id="RU362091"/>
    </source>
</evidence>
<evidence type="ECO:0000256" key="2">
    <source>
        <dbReference type="ARBA" id="ARBA00006434"/>
    </source>
</evidence>
<evidence type="ECO:0000256" key="7">
    <source>
        <dbReference type="ARBA" id="ARBA00022989"/>
    </source>
</evidence>
<dbReference type="GO" id="GO:0005886">
    <property type="term" value="C:plasma membrane"/>
    <property type="evidence" value="ECO:0007669"/>
    <property type="project" value="TreeGrafter"/>
</dbReference>
<evidence type="ECO:0000256" key="10">
    <source>
        <dbReference type="ARBA" id="ARBA00023136"/>
    </source>
</evidence>
<proteinExistence type="inferred from homology"/>
<dbReference type="Gene3D" id="1.20.1730.10">
    <property type="entry name" value="Sodium/glucose cotransporter"/>
    <property type="match status" value="1"/>
</dbReference>
<evidence type="ECO:0000313" key="15">
    <source>
        <dbReference type="Proteomes" id="UP000079169"/>
    </source>
</evidence>
<evidence type="ECO:0000256" key="11">
    <source>
        <dbReference type="ARBA" id="ARBA00023180"/>
    </source>
</evidence>
<evidence type="ECO:0000256" key="8">
    <source>
        <dbReference type="ARBA" id="ARBA00023053"/>
    </source>
</evidence>
<name>A0A3Q0JHD5_DIACI</name>
<dbReference type="GeneID" id="113472336"/>
<dbReference type="PaxDb" id="121845-A0A3Q0JHD5"/>
<keyword evidence="6" id="KW-0530">Neurotransmitter biosynthesis</keyword>
<evidence type="ECO:0000256" key="5">
    <source>
        <dbReference type="ARBA" id="ARBA00022847"/>
    </source>
</evidence>
<keyword evidence="3" id="KW-0813">Transport</keyword>
<feature type="transmembrane region" description="Helical" evidence="14">
    <location>
        <begin position="46"/>
        <end position="65"/>
    </location>
</feature>
<protein>
    <submittedName>
        <fullName evidence="16">High-affinity choline transporter 1-like isoform X1</fullName>
    </submittedName>
</protein>
<evidence type="ECO:0000256" key="14">
    <source>
        <dbReference type="SAM" id="Phobius"/>
    </source>
</evidence>
<dbReference type="PANTHER" id="PTHR45897">
    <property type="entry name" value="HIGH-AFFINITY CHOLINE TRANSPORTER 1"/>
    <property type="match status" value="1"/>
</dbReference>
<dbReference type="Proteomes" id="UP000079169">
    <property type="component" value="Unplaced"/>
</dbReference>
<dbReference type="InterPro" id="IPR052244">
    <property type="entry name" value="Choline_transporter"/>
</dbReference>
<evidence type="ECO:0000256" key="1">
    <source>
        <dbReference type="ARBA" id="ARBA00004141"/>
    </source>
</evidence>
<accession>A0A3Q0JHD5</accession>
<gene>
    <name evidence="16" type="primary">LOC113472336</name>
</gene>